<dbReference type="KEGG" id="smic:SmB9_29020"/>
<dbReference type="AlphaFoldDB" id="A0AAD1D8J8"/>
<dbReference type="EMBL" id="AP018711">
    <property type="protein sequence ID" value="BBE35244.1"/>
    <property type="molecule type" value="Genomic_DNA"/>
</dbReference>
<proteinExistence type="predicted"/>
<dbReference type="RefSeq" id="WP_126494844.1">
    <property type="nucleotide sequence ID" value="NZ_AP018711.1"/>
</dbReference>
<organism evidence="1 2">
    <name type="scientific">Sphingosinicella microcystinivorans</name>
    <dbReference type="NCBI Taxonomy" id="335406"/>
    <lineage>
        <taxon>Bacteria</taxon>
        <taxon>Pseudomonadati</taxon>
        <taxon>Pseudomonadota</taxon>
        <taxon>Alphaproteobacteria</taxon>
        <taxon>Sphingomonadales</taxon>
        <taxon>Sphingosinicellaceae</taxon>
        <taxon>Sphingosinicella</taxon>
    </lineage>
</organism>
<evidence type="ECO:0008006" key="3">
    <source>
        <dbReference type="Google" id="ProtNLM"/>
    </source>
</evidence>
<evidence type="ECO:0000313" key="1">
    <source>
        <dbReference type="EMBL" id="BBE35244.1"/>
    </source>
</evidence>
<reference evidence="1 2" key="1">
    <citation type="submission" date="2018-06" db="EMBL/GenBank/DDBJ databases">
        <title>Complete Genome Sequence of the Microcystin-Degrading Bacterium Sphingosinicella microcystinivorans Strain B-9.</title>
        <authorList>
            <person name="Jin H."/>
            <person name="Nishizawa T."/>
            <person name="Guo Y."/>
            <person name="Nishizawa A."/>
            <person name="Park H."/>
            <person name="Kato H."/>
            <person name="Tsuji K."/>
            <person name="Harada K."/>
        </authorList>
    </citation>
    <scope>NUCLEOTIDE SEQUENCE [LARGE SCALE GENOMIC DNA]</scope>
    <source>
        <strain evidence="1 2">B9</strain>
    </source>
</reference>
<name>A0AAD1D8J8_SPHMI</name>
<accession>A0AAD1D8J8</accession>
<protein>
    <recommendedName>
        <fullName evidence="3">Restriction system protein Mrr-like N-terminal domain-containing protein</fullName>
    </recommendedName>
</protein>
<evidence type="ECO:0000313" key="2">
    <source>
        <dbReference type="Proteomes" id="UP000275727"/>
    </source>
</evidence>
<gene>
    <name evidence="1" type="ORF">SmB9_29020</name>
</gene>
<sequence>MPSKSNRSTEHEISFAVLQYLATIPHGEAAIDEIKAHLPKFIKFTDADMEVSTTRRNEMMWEQQVRNIVSHRSVDGNFIGDGLLSYSPGRLAITESGRNYLARMA</sequence>
<dbReference type="Proteomes" id="UP000275727">
    <property type="component" value="Chromosome"/>
</dbReference>